<dbReference type="EMBL" id="MF479730">
    <property type="protein sequence ID" value="ASU00586.1"/>
    <property type="molecule type" value="Genomic_DNA"/>
</dbReference>
<accession>A0A223LFA3</accession>
<sequence length="105" mass="11880">MIVEVSPNAKALEVKFFEVNSVAEAAVLGIDPEWFDDVKAVVKVGKNEQLFGYYPRLIGFVTGHPDFADGKVIRTSTVDMVIHTRGEFEERTIVFTRNSRYEVIQ</sequence>
<protein>
    <submittedName>
        <fullName evidence="1">Uncharacterized protein</fullName>
    </submittedName>
</protein>
<dbReference type="GeneID" id="40089407"/>
<name>A0A223LFA3_9CAUD</name>
<dbReference type="Proteomes" id="UP000221110">
    <property type="component" value="Segment"/>
</dbReference>
<dbReference type="RefSeq" id="YP_009613037.1">
    <property type="nucleotide sequence ID" value="NC_042019.1"/>
</dbReference>
<organism evidence="1 2">
    <name type="scientific">Aeromonas phage AS-gz</name>
    <dbReference type="NCBI Taxonomy" id="2026082"/>
    <lineage>
        <taxon>Viruses</taxon>
        <taxon>Duplodnaviria</taxon>
        <taxon>Heunggongvirae</taxon>
        <taxon>Uroviricota</taxon>
        <taxon>Caudoviricetes</taxon>
        <taxon>Pantevenvirales</taxon>
        <taxon>Straboviridae</taxon>
        <taxon>Tulanevirus</taxon>
        <taxon>Tulanevirus asgz</taxon>
    </lineage>
</organism>
<evidence type="ECO:0000313" key="2">
    <source>
        <dbReference type="Proteomes" id="UP000221110"/>
    </source>
</evidence>
<keyword evidence="2" id="KW-1185">Reference proteome</keyword>
<dbReference type="KEGG" id="vg:40089407"/>
<reference evidence="1 2" key="1">
    <citation type="submission" date="2017-07" db="EMBL/GenBank/DDBJ databases">
        <title>In vitro design and evaluation of phage cocktails against multidrug-resistant Aeromonas salmonicida.</title>
        <authorList>
            <person name="Chen L."/>
            <person name="Yuan S."/>
            <person name="Ma Y."/>
        </authorList>
    </citation>
    <scope>NUCLEOTIDE SEQUENCE [LARGE SCALE GENOMIC DNA]</scope>
</reference>
<proteinExistence type="predicted"/>
<evidence type="ECO:0000313" key="1">
    <source>
        <dbReference type="EMBL" id="ASU00586.1"/>
    </source>
</evidence>